<dbReference type="SUPFAM" id="SSF46689">
    <property type="entry name" value="Homeodomain-like"/>
    <property type="match status" value="1"/>
</dbReference>
<evidence type="ECO:0000256" key="4">
    <source>
        <dbReference type="ARBA" id="ARBA00023163"/>
    </source>
</evidence>
<evidence type="ECO:0000256" key="6">
    <source>
        <dbReference type="SAM" id="MobiDB-lite"/>
    </source>
</evidence>
<dbReference type="InterPro" id="IPR001647">
    <property type="entry name" value="HTH_TetR"/>
</dbReference>
<evidence type="ECO:0000256" key="1">
    <source>
        <dbReference type="ARBA" id="ARBA00022491"/>
    </source>
</evidence>
<organism evidence="8 9">
    <name type="scientific">Streptomyces leeuwenhoekii</name>
    <dbReference type="NCBI Taxonomy" id="1437453"/>
    <lineage>
        <taxon>Bacteria</taxon>
        <taxon>Bacillati</taxon>
        <taxon>Actinomycetota</taxon>
        <taxon>Actinomycetes</taxon>
        <taxon>Kitasatosporales</taxon>
        <taxon>Streptomycetaceae</taxon>
        <taxon>Streptomyces</taxon>
    </lineage>
</organism>
<feature type="DNA-binding region" description="H-T-H motif" evidence="5">
    <location>
        <begin position="82"/>
        <end position="101"/>
    </location>
</feature>
<dbReference type="GO" id="GO:0000976">
    <property type="term" value="F:transcription cis-regulatory region binding"/>
    <property type="evidence" value="ECO:0007669"/>
    <property type="project" value="TreeGrafter"/>
</dbReference>
<protein>
    <submittedName>
        <fullName evidence="8">TetR Family Transcriptional Regulator</fullName>
    </submittedName>
</protein>
<dbReference type="PRINTS" id="PR00455">
    <property type="entry name" value="HTHTETR"/>
</dbReference>
<keyword evidence="3 5" id="KW-0238">DNA-binding</keyword>
<dbReference type="Pfam" id="PF00440">
    <property type="entry name" value="TetR_N"/>
    <property type="match status" value="1"/>
</dbReference>
<evidence type="ECO:0000259" key="7">
    <source>
        <dbReference type="PROSITE" id="PS50977"/>
    </source>
</evidence>
<dbReference type="AlphaFoldDB" id="A0A0F7W270"/>
<evidence type="ECO:0000256" key="3">
    <source>
        <dbReference type="ARBA" id="ARBA00023125"/>
    </source>
</evidence>
<dbReference type="PANTHER" id="PTHR30055">
    <property type="entry name" value="HTH-TYPE TRANSCRIPTIONAL REGULATOR RUTR"/>
    <property type="match status" value="1"/>
</dbReference>
<accession>A0A0F7W270</accession>
<dbReference type="Pfam" id="PF13977">
    <property type="entry name" value="TetR_C_6"/>
    <property type="match status" value="1"/>
</dbReference>
<dbReference type="Gene3D" id="1.10.357.10">
    <property type="entry name" value="Tetracycline Repressor, domain 2"/>
    <property type="match status" value="1"/>
</dbReference>
<dbReference type="PROSITE" id="PS50977">
    <property type="entry name" value="HTH_TETR_2"/>
    <property type="match status" value="1"/>
</dbReference>
<dbReference type="InterPro" id="IPR039538">
    <property type="entry name" value="BetI_C"/>
</dbReference>
<keyword evidence="4" id="KW-0804">Transcription</keyword>
<dbReference type="InterPro" id="IPR036271">
    <property type="entry name" value="Tet_transcr_reg_TetR-rel_C_sf"/>
</dbReference>
<evidence type="ECO:0000313" key="9">
    <source>
        <dbReference type="Proteomes" id="UP000035016"/>
    </source>
</evidence>
<gene>
    <name evidence="8" type="primary">sle_66510</name>
</gene>
<feature type="domain" description="HTH tetR-type" evidence="7">
    <location>
        <begin position="59"/>
        <end position="119"/>
    </location>
</feature>
<evidence type="ECO:0000256" key="2">
    <source>
        <dbReference type="ARBA" id="ARBA00023015"/>
    </source>
</evidence>
<keyword evidence="1" id="KW-0678">Repressor</keyword>
<dbReference type="GO" id="GO:0003700">
    <property type="term" value="F:DNA-binding transcription factor activity"/>
    <property type="evidence" value="ECO:0007669"/>
    <property type="project" value="TreeGrafter"/>
</dbReference>
<dbReference type="PANTHER" id="PTHR30055:SF234">
    <property type="entry name" value="HTH-TYPE TRANSCRIPTIONAL REGULATOR BETI"/>
    <property type="match status" value="1"/>
</dbReference>
<dbReference type="Proteomes" id="UP000035016">
    <property type="component" value="Chromosome Chromosome"/>
</dbReference>
<dbReference type="KEGG" id="sle:sle_66510"/>
<reference evidence="8 9" key="1">
    <citation type="submission" date="2015-02" db="EMBL/GenBank/DDBJ databases">
        <authorList>
            <person name="Gomez-Escribano P.J."/>
        </authorList>
    </citation>
    <scope>NUCLEOTIDE SEQUENCE [LARGE SCALE GENOMIC DNA]</scope>
    <source>
        <strain evidence="9">C34 (DSM 42122 / NRRL B-24963)</strain>
    </source>
</reference>
<feature type="region of interest" description="Disordered" evidence="6">
    <location>
        <begin position="30"/>
        <end position="60"/>
    </location>
</feature>
<dbReference type="InterPro" id="IPR050109">
    <property type="entry name" value="HTH-type_TetR-like_transc_reg"/>
</dbReference>
<name>A0A0F7W270_STRLW</name>
<evidence type="ECO:0000313" key="8">
    <source>
        <dbReference type="EMBL" id="CQR66105.1"/>
    </source>
</evidence>
<keyword evidence="2" id="KW-0805">Transcription regulation</keyword>
<sequence length="262" mass="28152">MGGELTRGINHLVGFPRGRIDRLTGSGGLRRERRCEGTEAAAAVSERPASGPRRPSKGERTRARILDSATELFSRSGFNAVSLRDIAAHAGLTHAGLLHHFPGKDSLLIEVLERRDRIDAQSVFPGIAHPGTPEPGPRERLRRLIGLVARNSATPGLVALYTKLSAEATDPGHPAHHYFKERYRVLREEVTVLVTALRAEAGAAAEGDPAVVAGQVLALMDGLQTQWLLEPEAVAMEELVRDFLRRLGLDPDGGAGRPGVSG</sequence>
<dbReference type="InterPro" id="IPR009057">
    <property type="entry name" value="Homeodomain-like_sf"/>
</dbReference>
<dbReference type="EMBL" id="LN831790">
    <property type="protein sequence ID" value="CQR66105.1"/>
    <property type="molecule type" value="Genomic_DNA"/>
</dbReference>
<evidence type="ECO:0000256" key="5">
    <source>
        <dbReference type="PROSITE-ProRule" id="PRU00335"/>
    </source>
</evidence>
<dbReference type="SUPFAM" id="SSF48498">
    <property type="entry name" value="Tetracyclin repressor-like, C-terminal domain"/>
    <property type="match status" value="1"/>
</dbReference>
<proteinExistence type="predicted"/>